<accession>A0A481Z7K9</accession>
<protein>
    <submittedName>
        <fullName evidence="1">Uncharacterized protein</fullName>
    </submittedName>
</protein>
<organism evidence="1">
    <name type="scientific">Pithovirus LCPAC304</name>
    <dbReference type="NCBI Taxonomy" id="2506594"/>
    <lineage>
        <taxon>Viruses</taxon>
        <taxon>Pithoviruses</taxon>
    </lineage>
</organism>
<evidence type="ECO:0000313" key="1">
    <source>
        <dbReference type="EMBL" id="QBK91854.1"/>
    </source>
</evidence>
<gene>
    <name evidence="1" type="ORF">LCPAC304_01930</name>
</gene>
<reference evidence="1" key="1">
    <citation type="journal article" date="2019" name="MBio">
        <title>Virus Genomes from Deep Sea Sediments Expand the Ocean Megavirome and Support Independent Origins of Viral Gigantism.</title>
        <authorList>
            <person name="Backstrom D."/>
            <person name="Yutin N."/>
            <person name="Jorgensen S.L."/>
            <person name="Dharamshi J."/>
            <person name="Homa F."/>
            <person name="Zaremba-Niedwiedzka K."/>
            <person name="Spang A."/>
            <person name="Wolf Y.I."/>
            <person name="Koonin E.V."/>
            <person name="Ettema T.J."/>
        </authorList>
    </citation>
    <scope>NUCLEOTIDE SEQUENCE</scope>
</reference>
<dbReference type="EMBL" id="MK500565">
    <property type="protein sequence ID" value="QBK91854.1"/>
    <property type="molecule type" value="Genomic_DNA"/>
</dbReference>
<proteinExistence type="predicted"/>
<sequence length="147" mass="17195">MTDRLPQSAQNQIDADYNAFLRPHLGTKDPSAPFALKPHALDCERILRLTCWVNNDEKARDFIVEMWVDENFHPFRSMGTCSRVEDAVDPDTDQVVIRMSGTQPGKIIVSCFFSVKKRWYHYTFDFFDREGWINCMPGKPREKYNRG</sequence>
<name>A0A481Z7K9_9VIRU</name>